<gene>
    <name evidence="2" type="ORF">PIB30_054526</name>
</gene>
<name>A0ABU6WM68_9FABA</name>
<evidence type="ECO:0000256" key="1">
    <source>
        <dbReference type="SAM" id="Coils"/>
    </source>
</evidence>
<reference evidence="2 3" key="1">
    <citation type="journal article" date="2023" name="Plants (Basel)">
        <title>Bridging the Gap: Combining Genomics and Transcriptomics Approaches to Understand Stylosanthes scabra, an Orphan Legume from the Brazilian Caatinga.</title>
        <authorList>
            <person name="Ferreira-Neto J.R.C."/>
            <person name="da Silva M.D."/>
            <person name="Binneck E."/>
            <person name="de Melo N.F."/>
            <person name="da Silva R.H."/>
            <person name="de Melo A.L.T.M."/>
            <person name="Pandolfi V."/>
            <person name="Bustamante F.O."/>
            <person name="Brasileiro-Vidal A.C."/>
            <person name="Benko-Iseppon A.M."/>
        </authorList>
    </citation>
    <scope>NUCLEOTIDE SEQUENCE [LARGE SCALE GENOMIC DNA]</scope>
    <source>
        <tissue evidence="2">Leaves</tissue>
    </source>
</reference>
<protein>
    <submittedName>
        <fullName evidence="2">Uncharacterized protein</fullName>
    </submittedName>
</protein>
<keyword evidence="1" id="KW-0175">Coiled coil</keyword>
<accession>A0ABU6WM68</accession>
<feature type="coiled-coil region" evidence="1">
    <location>
        <begin position="1"/>
        <end position="46"/>
    </location>
</feature>
<keyword evidence="3" id="KW-1185">Reference proteome</keyword>
<evidence type="ECO:0000313" key="3">
    <source>
        <dbReference type="Proteomes" id="UP001341840"/>
    </source>
</evidence>
<sequence>MIETEKNLTKKERQLEVLEKIINSSMSSLEEKKAEISTRLADLDVKEELSLPASAKSVDADPDESI</sequence>
<evidence type="ECO:0000313" key="2">
    <source>
        <dbReference type="EMBL" id="MED6185178.1"/>
    </source>
</evidence>
<comment type="caution">
    <text evidence="2">The sequence shown here is derived from an EMBL/GenBank/DDBJ whole genome shotgun (WGS) entry which is preliminary data.</text>
</comment>
<dbReference type="EMBL" id="JASCZI010181659">
    <property type="protein sequence ID" value="MED6185178.1"/>
    <property type="molecule type" value="Genomic_DNA"/>
</dbReference>
<proteinExistence type="predicted"/>
<organism evidence="2 3">
    <name type="scientific">Stylosanthes scabra</name>
    <dbReference type="NCBI Taxonomy" id="79078"/>
    <lineage>
        <taxon>Eukaryota</taxon>
        <taxon>Viridiplantae</taxon>
        <taxon>Streptophyta</taxon>
        <taxon>Embryophyta</taxon>
        <taxon>Tracheophyta</taxon>
        <taxon>Spermatophyta</taxon>
        <taxon>Magnoliopsida</taxon>
        <taxon>eudicotyledons</taxon>
        <taxon>Gunneridae</taxon>
        <taxon>Pentapetalae</taxon>
        <taxon>rosids</taxon>
        <taxon>fabids</taxon>
        <taxon>Fabales</taxon>
        <taxon>Fabaceae</taxon>
        <taxon>Papilionoideae</taxon>
        <taxon>50 kb inversion clade</taxon>
        <taxon>dalbergioids sensu lato</taxon>
        <taxon>Dalbergieae</taxon>
        <taxon>Pterocarpus clade</taxon>
        <taxon>Stylosanthes</taxon>
    </lineage>
</organism>
<dbReference type="Proteomes" id="UP001341840">
    <property type="component" value="Unassembled WGS sequence"/>
</dbReference>